<dbReference type="RefSeq" id="WP_095583658.1">
    <property type="nucleotide sequence ID" value="NZ_JAJQQQ010000017.1"/>
</dbReference>
<evidence type="ECO:0000313" key="1">
    <source>
        <dbReference type="EMBL" id="PAU45798.1"/>
    </source>
</evidence>
<gene>
    <name evidence="1" type="ORF">CK936_27515</name>
</gene>
<comment type="caution">
    <text evidence="1">The sequence shown here is derived from an EMBL/GenBank/DDBJ whole genome shotgun (WGS) entry which is preliminary data.</text>
</comment>
<reference evidence="1 2" key="1">
    <citation type="submission" date="2017-08" db="EMBL/GenBank/DDBJ databases">
        <title>Genome sequence of Streptomyces albireticuli NRRL B-1670.</title>
        <authorList>
            <person name="Graham D.E."/>
            <person name="Mahan K.M."/>
            <person name="Klingeman D.M."/>
            <person name="Hettich R.L."/>
            <person name="Parry R.J."/>
            <person name="Spain J.C."/>
        </authorList>
    </citation>
    <scope>NUCLEOTIDE SEQUENCE [LARGE SCALE GENOMIC DNA]</scope>
    <source>
        <strain evidence="1 2">NRRL B-1670</strain>
    </source>
</reference>
<accession>A0A2A2D011</accession>
<sequence>MFGPEDEAFEVEEFDLDAVAWVRGVDYVAGWREAKDAAARLGDALAAAGVEGRLRAVSAPDGSGVVRLELSPRHAREVAALVDVARLGKAS</sequence>
<dbReference type="EMBL" id="NSJV01000530">
    <property type="protein sequence ID" value="PAU45798.1"/>
    <property type="molecule type" value="Genomic_DNA"/>
</dbReference>
<dbReference type="AlphaFoldDB" id="A0A2A2D011"/>
<keyword evidence="2" id="KW-1185">Reference proteome</keyword>
<evidence type="ECO:0000313" key="2">
    <source>
        <dbReference type="Proteomes" id="UP000218944"/>
    </source>
</evidence>
<protein>
    <submittedName>
        <fullName evidence="1">Uncharacterized protein</fullName>
    </submittedName>
</protein>
<proteinExistence type="predicted"/>
<name>A0A2A2D011_9ACTN</name>
<dbReference type="Proteomes" id="UP000218944">
    <property type="component" value="Unassembled WGS sequence"/>
</dbReference>
<organism evidence="1 2">
    <name type="scientific">Streptomyces albireticuli</name>
    <dbReference type="NCBI Taxonomy" id="1940"/>
    <lineage>
        <taxon>Bacteria</taxon>
        <taxon>Bacillati</taxon>
        <taxon>Actinomycetota</taxon>
        <taxon>Actinomycetes</taxon>
        <taxon>Kitasatosporales</taxon>
        <taxon>Streptomycetaceae</taxon>
        <taxon>Streptomyces</taxon>
    </lineage>
</organism>